<evidence type="ECO:0000259" key="7">
    <source>
        <dbReference type="Pfam" id="PF05199"/>
    </source>
</evidence>
<comment type="cofactor">
    <cofactor evidence="1">
        <name>FAD</name>
        <dbReference type="ChEBI" id="CHEBI:57692"/>
    </cofactor>
</comment>
<dbReference type="InterPro" id="IPR007867">
    <property type="entry name" value="GMC_OxRtase_C"/>
</dbReference>
<dbReference type="InterPro" id="IPR012132">
    <property type="entry name" value="GMC_OxRdtase"/>
</dbReference>
<dbReference type="Gene3D" id="3.30.560.10">
    <property type="entry name" value="Glucose Oxidase, domain 3"/>
    <property type="match status" value="1"/>
</dbReference>
<evidence type="ECO:0000256" key="2">
    <source>
        <dbReference type="ARBA" id="ARBA00010790"/>
    </source>
</evidence>
<feature type="domain" description="Glucose-methanol-choline oxidoreductase N-terminal" evidence="6">
    <location>
        <begin position="35"/>
        <end position="359"/>
    </location>
</feature>
<evidence type="ECO:0000313" key="8">
    <source>
        <dbReference type="EMBL" id="KAL0577830.1"/>
    </source>
</evidence>
<evidence type="ECO:0000259" key="6">
    <source>
        <dbReference type="Pfam" id="PF00732"/>
    </source>
</evidence>
<dbReference type="PANTHER" id="PTHR11552">
    <property type="entry name" value="GLUCOSE-METHANOL-CHOLINE GMC OXIDOREDUCTASE"/>
    <property type="match status" value="1"/>
</dbReference>
<dbReference type="Proteomes" id="UP001465976">
    <property type="component" value="Unassembled WGS sequence"/>
</dbReference>
<feature type="domain" description="Glucose-methanol-choline oxidoreductase C-terminal" evidence="7">
    <location>
        <begin position="461"/>
        <end position="593"/>
    </location>
</feature>
<feature type="chain" id="PRO_5045162865" description="Aryl-alcohol oxidase" evidence="5">
    <location>
        <begin position="22"/>
        <end position="606"/>
    </location>
</feature>
<evidence type="ECO:0000313" key="9">
    <source>
        <dbReference type="Proteomes" id="UP001465976"/>
    </source>
</evidence>
<reference evidence="8 9" key="1">
    <citation type="submission" date="2024-02" db="EMBL/GenBank/DDBJ databases">
        <title>A draft genome for the cacao thread blight pathogen Marasmius crinis-equi.</title>
        <authorList>
            <person name="Cohen S.P."/>
            <person name="Baruah I.K."/>
            <person name="Amoako-Attah I."/>
            <person name="Bukari Y."/>
            <person name="Meinhardt L.W."/>
            <person name="Bailey B.A."/>
        </authorList>
    </citation>
    <scope>NUCLEOTIDE SEQUENCE [LARGE SCALE GENOMIC DNA]</scope>
    <source>
        <strain evidence="8 9">GH-76</strain>
    </source>
</reference>
<gene>
    <name evidence="8" type="ORF">V5O48_004158</name>
</gene>
<dbReference type="PROSITE" id="PS51257">
    <property type="entry name" value="PROKAR_LIPOPROTEIN"/>
    <property type="match status" value="1"/>
</dbReference>
<dbReference type="Pfam" id="PF00732">
    <property type="entry name" value="GMC_oxred_N"/>
    <property type="match status" value="1"/>
</dbReference>
<evidence type="ECO:0000256" key="1">
    <source>
        <dbReference type="ARBA" id="ARBA00001974"/>
    </source>
</evidence>
<dbReference type="Pfam" id="PF05199">
    <property type="entry name" value="GMC_oxred_C"/>
    <property type="match status" value="1"/>
</dbReference>
<feature type="signal peptide" evidence="5">
    <location>
        <begin position="1"/>
        <end position="21"/>
    </location>
</feature>
<organism evidence="8 9">
    <name type="scientific">Marasmius crinis-equi</name>
    <dbReference type="NCBI Taxonomy" id="585013"/>
    <lineage>
        <taxon>Eukaryota</taxon>
        <taxon>Fungi</taxon>
        <taxon>Dikarya</taxon>
        <taxon>Basidiomycota</taxon>
        <taxon>Agaricomycotina</taxon>
        <taxon>Agaricomycetes</taxon>
        <taxon>Agaricomycetidae</taxon>
        <taxon>Agaricales</taxon>
        <taxon>Marasmiineae</taxon>
        <taxon>Marasmiaceae</taxon>
        <taxon>Marasmius</taxon>
    </lineage>
</organism>
<keyword evidence="5" id="KW-0732">Signal</keyword>
<dbReference type="PIRSF" id="PIRSF000137">
    <property type="entry name" value="Alcohol_oxidase"/>
    <property type="match status" value="1"/>
</dbReference>
<dbReference type="SUPFAM" id="SSF54373">
    <property type="entry name" value="FAD-linked reductases, C-terminal domain"/>
    <property type="match status" value="1"/>
</dbReference>
<dbReference type="InterPro" id="IPR036188">
    <property type="entry name" value="FAD/NAD-bd_sf"/>
</dbReference>
<keyword evidence="4" id="KW-0274">FAD</keyword>
<dbReference type="EMBL" id="JBAHYK010000135">
    <property type="protein sequence ID" value="KAL0577830.1"/>
    <property type="molecule type" value="Genomic_DNA"/>
</dbReference>
<evidence type="ECO:0000256" key="3">
    <source>
        <dbReference type="ARBA" id="ARBA00022630"/>
    </source>
</evidence>
<sequence length="606" mass="66085">MPPLAGRPWVFLILFITSCLGALFADISALPQNHYDFVVIGGGTAGLVVANRLTENPEVAVLVIEAGVSNADVEVLEIPFFCNHASPRTPYDWNYTTVAQEGLLNRTIDYPRGHVLGGSSSINYMVYTRGSSEDYDRWADVTGDTGWSWKNIQSFILRNEKLTPPTDAHDTTGQYDPAVHGFKGINSDSLPGFATPIDRRVIQVTKEDSDEFPYNRDYNSGYHLGIGWNLGTIRNGTRSSSATSYLGPKYAARANLHVVLNSRVTRVLPTNQYHADLDVFNGERASSIVPIDTVEVATSADGPRTLISAKKEIILSAGSIGSTQILLNSGIGDSATLEKLGIRTILDNPSVGQNLSDHPLLGNSWFVNETETWEKLARNTSYADEQLELWRTARQGPLVNTLSTQIGWLRIADNSTVFQTNADPAAGPRTAHYEVLFANGLNGSPPPEGNFMTITTAVVSPASRGSVRLRSSNPFDAPLIDPNFYGSEFDLAVMKEAIFSARRFAAAKAWEGYIIKPLFNATTEEEVEAMIRNTTTTVFHPVGTNAMSAKDAAYGVVDPDLRVKGVSGLRIIDASVFPFIPAAHTQVPVYIVAERGSDLVKRAWKI</sequence>
<name>A0ABR3FQW9_9AGAR</name>
<evidence type="ECO:0000256" key="5">
    <source>
        <dbReference type="SAM" id="SignalP"/>
    </source>
</evidence>
<accession>A0ABR3FQW9</accession>
<keyword evidence="3" id="KW-0285">Flavoprotein</keyword>
<dbReference type="PANTHER" id="PTHR11552:SF147">
    <property type="entry name" value="CHOLINE DEHYDROGENASE, MITOCHONDRIAL"/>
    <property type="match status" value="1"/>
</dbReference>
<evidence type="ECO:0000256" key="4">
    <source>
        <dbReference type="ARBA" id="ARBA00022827"/>
    </source>
</evidence>
<proteinExistence type="inferred from homology"/>
<dbReference type="InterPro" id="IPR000172">
    <property type="entry name" value="GMC_OxRdtase_N"/>
</dbReference>
<comment type="similarity">
    <text evidence="2">Belongs to the GMC oxidoreductase family.</text>
</comment>
<dbReference type="Gene3D" id="3.50.50.60">
    <property type="entry name" value="FAD/NAD(P)-binding domain"/>
    <property type="match status" value="1"/>
</dbReference>
<dbReference type="SUPFAM" id="SSF51905">
    <property type="entry name" value="FAD/NAD(P)-binding domain"/>
    <property type="match status" value="1"/>
</dbReference>
<comment type="caution">
    <text evidence="8">The sequence shown here is derived from an EMBL/GenBank/DDBJ whole genome shotgun (WGS) entry which is preliminary data.</text>
</comment>
<keyword evidence="9" id="KW-1185">Reference proteome</keyword>
<protein>
    <recommendedName>
        <fullName evidence="10">Aryl-alcohol oxidase</fullName>
    </recommendedName>
</protein>
<evidence type="ECO:0008006" key="10">
    <source>
        <dbReference type="Google" id="ProtNLM"/>
    </source>
</evidence>